<keyword evidence="2" id="KW-1185">Reference proteome</keyword>
<gene>
    <name evidence="1" type="ORF">OW255_20235</name>
</gene>
<evidence type="ECO:0000313" key="2">
    <source>
        <dbReference type="Proteomes" id="UP001163115"/>
    </source>
</evidence>
<dbReference type="RefSeq" id="WP_268115151.1">
    <property type="nucleotide sequence ID" value="NZ_CP113524.1"/>
</dbReference>
<organism evidence="1 2">
    <name type="scientific">Lacrimispora xylanolytica</name>
    <dbReference type="NCBI Taxonomy" id="29375"/>
    <lineage>
        <taxon>Bacteria</taxon>
        <taxon>Bacillati</taxon>
        <taxon>Bacillota</taxon>
        <taxon>Clostridia</taxon>
        <taxon>Lachnospirales</taxon>
        <taxon>Lachnospiraceae</taxon>
        <taxon>Lacrimispora</taxon>
    </lineage>
</organism>
<protein>
    <recommendedName>
        <fullName evidence="3">Cellulose biosynthesis protein BcsQ</fullName>
    </recommendedName>
</protein>
<dbReference type="Proteomes" id="UP001163115">
    <property type="component" value="Chromosome"/>
</dbReference>
<dbReference type="EMBL" id="CP113524">
    <property type="protein sequence ID" value="WAJ23845.1"/>
    <property type="molecule type" value="Genomic_DNA"/>
</dbReference>
<reference evidence="1" key="1">
    <citation type="submission" date="2022-11" db="EMBL/GenBank/DDBJ databases">
        <title>Lacrimispora xylanolytica sy1, complete genome.</title>
        <authorList>
            <person name="Choi S."/>
        </authorList>
    </citation>
    <scope>NUCLEOTIDE SEQUENCE</scope>
    <source>
        <strain evidence="1">Sy1</strain>
    </source>
</reference>
<evidence type="ECO:0008006" key="3">
    <source>
        <dbReference type="Google" id="ProtNLM"/>
    </source>
</evidence>
<proteinExistence type="predicted"/>
<sequence length="333" mass="37982">MAERILAVYDEDFFYAERLADFINERKQAPFKALAFTTLERLMSYGKDHEIDLLLIQSDISREELNGLSAGQVFYLCDGENGPIDESSKGIYKYQAADSIMRDVMEAYLTSDEEAGGRVISRTGRVIGIYSPINRCLKTSFSLTMGQLLSRDLKVLYLNFEDCSGLGTLIGEEFKGGLSDLFYYYSQEKYSWIRLGSLVYTWGELDYVAPVRYPEDLNQIGAGEAADLVRRIARESPYETIILDLGQFGKKAAEILEACDVIYMPVKEDCVSVAKIEEFEEYLSVSGHEAVTKRIEKLKLPYHSSFGRRDSYLEQLLWSELGDYTRQLLRKQP</sequence>
<name>A0ABY7ABX3_9FIRM</name>
<dbReference type="InterPro" id="IPR027417">
    <property type="entry name" value="P-loop_NTPase"/>
</dbReference>
<dbReference type="Gene3D" id="3.40.50.10850">
    <property type="entry name" value="Ntrc-like two-domain protein"/>
    <property type="match status" value="1"/>
</dbReference>
<evidence type="ECO:0000313" key="1">
    <source>
        <dbReference type="EMBL" id="WAJ23845.1"/>
    </source>
</evidence>
<accession>A0ABY7ABX3</accession>
<dbReference type="Gene3D" id="3.40.50.300">
    <property type="entry name" value="P-loop containing nucleotide triphosphate hydrolases"/>
    <property type="match status" value="1"/>
</dbReference>